<proteinExistence type="predicted"/>
<dbReference type="OrthoDB" id="9803079at2"/>
<dbReference type="STRING" id="1608583.BN1356_01026"/>
<dbReference type="InterPro" id="IPR004360">
    <property type="entry name" value="Glyas_Fos-R_dOase_dom"/>
</dbReference>
<feature type="domain" description="Glyoxalase/fosfomycin resistance/dioxygenase" evidence="1">
    <location>
        <begin position="8"/>
        <end position="115"/>
    </location>
</feature>
<dbReference type="InterPro" id="IPR029068">
    <property type="entry name" value="Glyas_Bleomycin-R_OHBP_Dase"/>
</dbReference>
<evidence type="ECO:0000259" key="1">
    <source>
        <dbReference type="Pfam" id="PF00903"/>
    </source>
</evidence>
<protein>
    <submittedName>
        <fullName evidence="2">Glyoxalase/bleomycin resistance protein/dioxygenase superfamily protein</fullName>
    </submittedName>
</protein>
<accession>A0A0E4CSK4</accession>
<dbReference type="GO" id="GO:0051213">
    <property type="term" value="F:dioxygenase activity"/>
    <property type="evidence" value="ECO:0007669"/>
    <property type="project" value="UniProtKB-KW"/>
</dbReference>
<dbReference type="SUPFAM" id="SSF54593">
    <property type="entry name" value="Glyoxalase/Bleomycin resistance protein/Dihydroxybiphenyl dioxygenase"/>
    <property type="match status" value="1"/>
</dbReference>
<dbReference type="Proteomes" id="UP000198604">
    <property type="component" value="Unassembled WGS sequence"/>
</dbReference>
<dbReference type="EMBL" id="CTEN01000002">
    <property type="protein sequence ID" value="CQR24671.1"/>
    <property type="molecule type" value="Genomic_DNA"/>
</dbReference>
<evidence type="ECO:0000313" key="3">
    <source>
        <dbReference type="Proteomes" id="UP000198604"/>
    </source>
</evidence>
<sequence length="122" mass="13782">MFSKNMNIMLYVEDVAAEKRFWQAIGFVITAESEMMGFETFDMKSHADSTTTITVFTKEFIRQVSPEVMDNQPSILFETDDIEALHAKVVEQTKTASAINDVPFKNFNFASPSGNYYAVKGT</sequence>
<keyword evidence="3" id="KW-1185">Reference proteome</keyword>
<organism evidence="2 3">
    <name type="scientific">Streptococcus varani</name>
    <dbReference type="NCBI Taxonomy" id="1608583"/>
    <lineage>
        <taxon>Bacteria</taxon>
        <taxon>Bacillati</taxon>
        <taxon>Bacillota</taxon>
        <taxon>Bacilli</taxon>
        <taxon>Lactobacillales</taxon>
        <taxon>Streptococcaceae</taxon>
        <taxon>Streptococcus</taxon>
    </lineage>
</organism>
<dbReference type="Pfam" id="PF00903">
    <property type="entry name" value="Glyoxalase"/>
    <property type="match status" value="1"/>
</dbReference>
<dbReference type="AlphaFoldDB" id="A0A0E4CSK4"/>
<dbReference type="Gene3D" id="3.10.180.10">
    <property type="entry name" value="2,3-Dihydroxybiphenyl 1,2-Dioxygenase, domain 1"/>
    <property type="match status" value="1"/>
</dbReference>
<keyword evidence="2" id="KW-0223">Dioxygenase</keyword>
<reference evidence="3" key="1">
    <citation type="submission" date="2015-03" db="EMBL/GenBank/DDBJ databases">
        <authorList>
            <person name="Urmite Genomes"/>
        </authorList>
    </citation>
    <scope>NUCLEOTIDE SEQUENCE [LARGE SCALE GENOMIC DNA]</scope>
    <source>
        <strain evidence="3">FF10</strain>
    </source>
</reference>
<evidence type="ECO:0000313" key="2">
    <source>
        <dbReference type="EMBL" id="CQR24671.1"/>
    </source>
</evidence>
<dbReference type="RefSeq" id="WP_093650294.1">
    <property type="nucleotide sequence ID" value="NZ_CTEN01000002.1"/>
</dbReference>
<name>A0A0E4CSK4_9STRE</name>
<keyword evidence="2" id="KW-0560">Oxidoreductase</keyword>
<gene>
    <name evidence="2" type="ORF">BN1356_01026</name>
</gene>